<organism evidence="1 2">
    <name type="scientific">Desulfotruncus arcticus DSM 17038</name>
    <dbReference type="NCBI Taxonomy" id="1121424"/>
    <lineage>
        <taxon>Bacteria</taxon>
        <taxon>Bacillati</taxon>
        <taxon>Bacillota</taxon>
        <taxon>Clostridia</taxon>
        <taxon>Eubacteriales</taxon>
        <taxon>Desulfallaceae</taxon>
        <taxon>Desulfotruncus</taxon>
    </lineage>
</organism>
<dbReference type="AlphaFoldDB" id="A0A1I2QDP9"/>
<protein>
    <submittedName>
        <fullName evidence="1">Uncharacterized protein</fullName>
    </submittedName>
</protein>
<accession>A0A1I2QDP9</accession>
<evidence type="ECO:0000313" key="2">
    <source>
        <dbReference type="Proteomes" id="UP000199337"/>
    </source>
</evidence>
<reference evidence="2" key="1">
    <citation type="submission" date="2016-10" db="EMBL/GenBank/DDBJ databases">
        <authorList>
            <person name="Varghese N."/>
            <person name="Submissions S."/>
        </authorList>
    </citation>
    <scope>NUCLEOTIDE SEQUENCE [LARGE SCALE GENOMIC DNA]</scope>
    <source>
        <strain evidence="2">DSM 17038</strain>
    </source>
</reference>
<keyword evidence="2" id="KW-1185">Reference proteome</keyword>
<gene>
    <name evidence="1" type="ORF">SAMN05660649_01170</name>
</gene>
<dbReference type="STRING" id="341036.SAMN05660649_01170"/>
<sequence>MIFYGVKFLTYSDNGAGVVNNFLVAIASEDAITFWNLLDSRGKGYFLGMWFFALGNADLGAISLLAEDENFLKDALNQIIKDLKTSLVAILDGPRVGDLQYTDSHHAVVPVSATSEEEKVVTDHIPLVLELAPTQGQYDGKVGMTCWKIDTLKCFSVRKN</sequence>
<proteinExistence type="predicted"/>
<name>A0A1I2QDP9_9FIRM</name>
<dbReference type="Proteomes" id="UP000199337">
    <property type="component" value="Unassembled WGS sequence"/>
</dbReference>
<evidence type="ECO:0000313" key="1">
    <source>
        <dbReference type="EMBL" id="SFG25773.1"/>
    </source>
</evidence>
<dbReference type="EMBL" id="FOOX01000003">
    <property type="protein sequence ID" value="SFG25773.1"/>
    <property type="molecule type" value="Genomic_DNA"/>
</dbReference>